<organism evidence="3 4">
    <name type="scientific">Sphingomonas morindae</name>
    <dbReference type="NCBI Taxonomy" id="1541170"/>
    <lineage>
        <taxon>Bacteria</taxon>
        <taxon>Pseudomonadati</taxon>
        <taxon>Pseudomonadota</taxon>
        <taxon>Alphaproteobacteria</taxon>
        <taxon>Sphingomonadales</taxon>
        <taxon>Sphingomonadaceae</taxon>
        <taxon>Sphingomonas</taxon>
    </lineage>
</organism>
<feature type="chain" id="PRO_5046329195" evidence="1">
    <location>
        <begin position="26"/>
        <end position="238"/>
    </location>
</feature>
<dbReference type="Proteomes" id="UP001056937">
    <property type="component" value="Chromosome 1"/>
</dbReference>
<feature type="domain" description="Thioredoxin-like fold" evidence="2">
    <location>
        <begin position="46"/>
        <end position="232"/>
    </location>
</feature>
<feature type="signal peptide" evidence="1">
    <location>
        <begin position="1"/>
        <end position="25"/>
    </location>
</feature>
<evidence type="ECO:0000313" key="4">
    <source>
        <dbReference type="Proteomes" id="UP001056937"/>
    </source>
</evidence>
<reference evidence="3" key="1">
    <citation type="journal article" date="2022" name="Toxins">
        <title>Genomic Analysis of Sphingopyxis sp. USTB-05 for Biodegrading Cyanobacterial Hepatotoxins.</title>
        <authorList>
            <person name="Liu C."/>
            <person name="Xu Q."/>
            <person name="Zhao Z."/>
            <person name="Zhang H."/>
            <person name="Liu X."/>
            <person name="Yin C."/>
            <person name="Liu Y."/>
            <person name="Yan H."/>
        </authorList>
    </citation>
    <scope>NUCLEOTIDE SEQUENCE</scope>
    <source>
        <strain evidence="3">NBD5</strain>
    </source>
</reference>
<evidence type="ECO:0000259" key="2">
    <source>
        <dbReference type="Pfam" id="PF13462"/>
    </source>
</evidence>
<dbReference type="RefSeq" id="WP_252165853.1">
    <property type="nucleotide sequence ID" value="NZ_CP084930.1"/>
</dbReference>
<dbReference type="InterPro" id="IPR036249">
    <property type="entry name" value="Thioredoxin-like_sf"/>
</dbReference>
<dbReference type="EMBL" id="CP084930">
    <property type="protein sequence ID" value="USI72044.1"/>
    <property type="molecule type" value="Genomic_DNA"/>
</dbReference>
<dbReference type="Gene3D" id="3.40.30.10">
    <property type="entry name" value="Glutaredoxin"/>
    <property type="match status" value="1"/>
</dbReference>
<evidence type="ECO:0000313" key="3">
    <source>
        <dbReference type="EMBL" id="USI72044.1"/>
    </source>
</evidence>
<evidence type="ECO:0000256" key="1">
    <source>
        <dbReference type="SAM" id="SignalP"/>
    </source>
</evidence>
<dbReference type="Pfam" id="PF13462">
    <property type="entry name" value="Thioredoxin_4"/>
    <property type="match status" value="1"/>
</dbReference>
<proteinExistence type="predicted"/>
<accession>A0ABY4X562</accession>
<dbReference type="InterPro" id="IPR012336">
    <property type="entry name" value="Thioredoxin-like_fold"/>
</dbReference>
<keyword evidence="1" id="KW-0732">Signal</keyword>
<sequence length="238" mass="25242">MMVRLPLGLRLIAALLLVTPWAAPAAAPRRAHHAIDWTKMAVMTPEGGIRIGNPAAKARLVEYGSFTCPHCAAFAQEAFPLIRDRYVRTGALSFEFRAALRDGADLLAATTVWCGGPAGFVDTAVAVFKAQQNWVDAAAAWAGAHQGALQDPKGDTLPQLAAASGLSAIAAAHGIPAARLDQCLADTKLRDRLAAAAGEAWNTRRIAGTPAFFLNDEQLDNVFGWAALEPQIRARVRG</sequence>
<keyword evidence="4" id="KW-1185">Reference proteome</keyword>
<protein>
    <submittedName>
        <fullName evidence="3">DsbA family protein</fullName>
    </submittedName>
</protein>
<dbReference type="SUPFAM" id="SSF52833">
    <property type="entry name" value="Thioredoxin-like"/>
    <property type="match status" value="1"/>
</dbReference>
<name>A0ABY4X562_9SPHN</name>
<dbReference type="CDD" id="cd02972">
    <property type="entry name" value="DsbA_family"/>
    <property type="match status" value="1"/>
</dbReference>
<gene>
    <name evidence="3" type="ORF">LHA26_12095</name>
</gene>
<dbReference type="Gene3D" id="1.10.40.110">
    <property type="match status" value="1"/>
</dbReference>